<dbReference type="AlphaFoldDB" id="A0A7L5DRK4"/>
<evidence type="ECO:0000256" key="6">
    <source>
        <dbReference type="ARBA" id="ARBA00022679"/>
    </source>
</evidence>
<dbReference type="InterPro" id="IPR001789">
    <property type="entry name" value="Sig_transdc_resp-reg_receiver"/>
</dbReference>
<dbReference type="SMART" id="SM00448">
    <property type="entry name" value="REC"/>
    <property type="match status" value="2"/>
</dbReference>
<evidence type="ECO:0000256" key="4">
    <source>
        <dbReference type="ARBA" id="ARBA00022475"/>
    </source>
</evidence>
<dbReference type="InterPro" id="IPR005467">
    <property type="entry name" value="His_kinase_dom"/>
</dbReference>
<dbReference type="InterPro" id="IPR013656">
    <property type="entry name" value="PAS_4"/>
</dbReference>
<dbReference type="GO" id="GO:0000155">
    <property type="term" value="F:phosphorelay sensor kinase activity"/>
    <property type="evidence" value="ECO:0007669"/>
    <property type="project" value="InterPro"/>
</dbReference>
<dbReference type="Gene3D" id="3.40.50.2300">
    <property type="match status" value="2"/>
</dbReference>
<evidence type="ECO:0000256" key="12">
    <source>
        <dbReference type="ARBA" id="ARBA00023012"/>
    </source>
</evidence>
<reference evidence="20 21" key="1">
    <citation type="submission" date="2020-04" db="EMBL/GenBank/DDBJ databases">
        <title>Genome sequencing of novel species.</title>
        <authorList>
            <person name="Heo J."/>
            <person name="Kim S.-J."/>
            <person name="Kim J.-S."/>
            <person name="Hong S.-B."/>
            <person name="Kwon S.-W."/>
        </authorList>
    </citation>
    <scope>NUCLEOTIDE SEQUENCE [LARGE SCALE GENOMIC DNA]</scope>
    <source>
        <strain evidence="20 21">CJU-R4</strain>
    </source>
</reference>
<keyword evidence="6" id="KW-0808">Transferase</keyword>
<dbReference type="SUPFAM" id="SSF55785">
    <property type="entry name" value="PYP-like sensor domain (PAS domain)"/>
    <property type="match status" value="3"/>
</dbReference>
<dbReference type="Gene3D" id="3.30.565.10">
    <property type="entry name" value="Histidine kinase-like ATPase, C-terminal domain"/>
    <property type="match status" value="1"/>
</dbReference>
<feature type="domain" description="Histidine kinase" evidence="16">
    <location>
        <begin position="552"/>
        <end position="774"/>
    </location>
</feature>
<comment type="catalytic activity">
    <reaction evidence="1">
        <text>ATP + protein L-histidine = ADP + protein N-phospho-L-histidine.</text>
        <dbReference type="EC" id="2.7.13.3"/>
    </reaction>
</comment>
<dbReference type="PROSITE" id="PS50110">
    <property type="entry name" value="RESPONSE_REGULATORY"/>
    <property type="match status" value="2"/>
</dbReference>
<dbReference type="Gene3D" id="1.20.120.160">
    <property type="entry name" value="HPT domain"/>
    <property type="match status" value="1"/>
</dbReference>
<feature type="domain" description="PAC" evidence="18">
    <location>
        <begin position="223"/>
        <end position="275"/>
    </location>
</feature>
<feature type="modified residue" description="4-aspartylphosphate" evidence="15">
    <location>
        <position position="985"/>
    </location>
</feature>
<dbReference type="GO" id="GO:0005524">
    <property type="term" value="F:ATP binding"/>
    <property type="evidence" value="ECO:0007669"/>
    <property type="project" value="UniProtKB-KW"/>
</dbReference>
<dbReference type="SUPFAM" id="SSF52172">
    <property type="entry name" value="CheY-like"/>
    <property type="match status" value="2"/>
</dbReference>
<comment type="subcellular location">
    <subcellularLocation>
        <location evidence="2">Cell membrane</location>
        <topology evidence="2">Multi-pass membrane protein</topology>
    </subcellularLocation>
</comment>
<dbReference type="SUPFAM" id="SSF47226">
    <property type="entry name" value="Histidine-containing phosphotransfer domain, HPT domain"/>
    <property type="match status" value="1"/>
</dbReference>
<feature type="modified residue" description="Phosphohistidine" evidence="14">
    <location>
        <position position="1129"/>
    </location>
</feature>
<dbReference type="InterPro" id="IPR036890">
    <property type="entry name" value="HATPase_C_sf"/>
</dbReference>
<dbReference type="FunFam" id="3.30.565.10:FF:000010">
    <property type="entry name" value="Sensor histidine kinase RcsC"/>
    <property type="match status" value="1"/>
</dbReference>
<keyword evidence="7" id="KW-0812">Transmembrane</keyword>
<evidence type="ECO:0000256" key="5">
    <source>
        <dbReference type="ARBA" id="ARBA00022553"/>
    </source>
</evidence>
<keyword evidence="13" id="KW-0472">Membrane</keyword>
<dbReference type="SMART" id="SM00388">
    <property type="entry name" value="HisKA"/>
    <property type="match status" value="1"/>
</dbReference>
<dbReference type="InterPro" id="IPR003594">
    <property type="entry name" value="HATPase_dom"/>
</dbReference>
<dbReference type="CDD" id="cd00082">
    <property type="entry name" value="HisKA"/>
    <property type="match status" value="1"/>
</dbReference>
<keyword evidence="12" id="KW-0902">Two-component regulatory system</keyword>
<feature type="domain" description="Response regulatory" evidence="17">
    <location>
        <begin position="790"/>
        <end position="910"/>
    </location>
</feature>
<dbReference type="InterPro" id="IPR003661">
    <property type="entry name" value="HisK_dim/P_dom"/>
</dbReference>
<dbReference type="EC" id="2.7.13.3" evidence="3"/>
<evidence type="ECO:0000256" key="7">
    <source>
        <dbReference type="ARBA" id="ARBA00022692"/>
    </source>
</evidence>
<evidence type="ECO:0000259" key="17">
    <source>
        <dbReference type="PROSITE" id="PS50110"/>
    </source>
</evidence>
<evidence type="ECO:0000256" key="2">
    <source>
        <dbReference type="ARBA" id="ARBA00004651"/>
    </source>
</evidence>
<dbReference type="CDD" id="cd17546">
    <property type="entry name" value="REC_hyHK_CKI1_RcsC-like"/>
    <property type="match status" value="2"/>
</dbReference>
<keyword evidence="8" id="KW-0547">Nucleotide-binding</keyword>
<keyword evidence="5 15" id="KW-0597">Phosphoprotein</keyword>
<evidence type="ECO:0000256" key="14">
    <source>
        <dbReference type="PROSITE-ProRule" id="PRU00110"/>
    </source>
</evidence>
<dbReference type="KEGG" id="srho:HH216_17930"/>
<evidence type="ECO:0000313" key="21">
    <source>
        <dbReference type="Proteomes" id="UP000501128"/>
    </source>
</evidence>
<dbReference type="PANTHER" id="PTHR45339:SF1">
    <property type="entry name" value="HYBRID SIGNAL TRANSDUCTION HISTIDINE KINASE J"/>
    <property type="match status" value="1"/>
</dbReference>
<dbReference type="InterPro" id="IPR036641">
    <property type="entry name" value="HPT_dom_sf"/>
</dbReference>
<dbReference type="EMBL" id="CP051677">
    <property type="protein sequence ID" value="QJD80081.1"/>
    <property type="molecule type" value="Genomic_DNA"/>
</dbReference>
<keyword evidence="9" id="KW-0418">Kinase</keyword>
<evidence type="ECO:0000256" key="11">
    <source>
        <dbReference type="ARBA" id="ARBA00022989"/>
    </source>
</evidence>
<dbReference type="Pfam" id="PF00512">
    <property type="entry name" value="HisKA"/>
    <property type="match status" value="1"/>
</dbReference>
<dbReference type="Pfam" id="PF01627">
    <property type="entry name" value="Hpt"/>
    <property type="match status" value="1"/>
</dbReference>
<keyword evidence="21" id="KW-1185">Reference proteome</keyword>
<dbReference type="FunFam" id="1.10.287.130:FF:000003">
    <property type="entry name" value="Histidine kinase"/>
    <property type="match status" value="1"/>
</dbReference>
<dbReference type="Pfam" id="PF08448">
    <property type="entry name" value="PAS_4"/>
    <property type="match status" value="1"/>
</dbReference>
<evidence type="ECO:0000256" key="15">
    <source>
        <dbReference type="PROSITE-ProRule" id="PRU00169"/>
    </source>
</evidence>
<dbReference type="PROSITE" id="PS50109">
    <property type="entry name" value="HIS_KIN"/>
    <property type="match status" value="1"/>
</dbReference>
<evidence type="ECO:0000256" key="9">
    <source>
        <dbReference type="ARBA" id="ARBA00022777"/>
    </source>
</evidence>
<feature type="modified residue" description="4-aspartylphosphate" evidence="15">
    <location>
        <position position="840"/>
    </location>
</feature>
<dbReference type="InterPro" id="IPR000014">
    <property type="entry name" value="PAS"/>
</dbReference>
<dbReference type="NCBIfam" id="TIGR00229">
    <property type="entry name" value="sensory_box"/>
    <property type="match status" value="1"/>
</dbReference>
<dbReference type="Gene3D" id="3.30.450.20">
    <property type="entry name" value="PAS domain"/>
    <property type="match status" value="3"/>
</dbReference>
<accession>A0A7L5DRK4</accession>
<feature type="domain" description="HPt" evidence="19">
    <location>
        <begin position="1090"/>
        <end position="1179"/>
    </location>
</feature>
<dbReference type="InterPro" id="IPR004358">
    <property type="entry name" value="Sig_transdc_His_kin-like_C"/>
</dbReference>
<dbReference type="PANTHER" id="PTHR45339">
    <property type="entry name" value="HYBRID SIGNAL TRANSDUCTION HISTIDINE KINASE J"/>
    <property type="match status" value="1"/>
</dbReference>
<dbReference type="SMART" id="SM00086">
    <property type="entry name" value="PAC"/>
    <property type="match status" value="3"/>
</dbReference>
<dbReference type="PROSITE" id="PS50894">
    <property type="entry name" value="HPT"/>
    <property type="match status" value="1"/>
</dbReference>
<feature type="domain" description="PAC" evidence="18">
    <location>
        <begin position="351"/>
        <end position="402"/>
    </location>
</feature>
<dbReference type="CDD" id="cd16922">
    <property type="entry name" value="HATPase_EvgS-ArcB-TorS-like"/>
    <property type="match status" value="1"/>
</dbReference>
<evidence type="ECO:0000256" key="8">
    <source>
        <dbReference type="ARBA" id="ARBA00022741"/>
    </source>
</evidence>
<dbReference type="InterPro" id="IPR035965">
    <property type="entry name" value="PAS-like_dom_sf"/>
</dbReference>
<feature type="domain" description="Response regulatory" evidence="17">
    <location>
        <begin position="934"/>
        <end position="1052"/>
    </location>
</feature>
<dbReference type="InterPro" id="IPR011006">
    <property type="entry name" value="CheY-like_superfamily"/>
</dbReference>
<evidence type="ECO:0000259" key="16">
    <source>
        <dbReference type="PROSITE" id="PS50109"/>
    </source>
</evidence>
<evidence type="ECO:0000259" key="19">
    <source>
        <dbReference type="PROSITE" id="PS50894"/>
    </source>
</evidence>
<evidence type="ECO:0000313" key="20">
    <source>
        <dbReference type="EMBL" id="QJD80081.1"/>
    </source>
</evidence>
<dbReference type="PRINTS" id="PR00344">
    <property type="entry name" value="BCTRLSENSOR"/>
</dbReference>
<dbReference type="PROSITE" id="PS50113">
    <property type="entry name" value="PAC"/>
    <property type="match status" value="2"/>
</dbReference>
<dbReference type="SUPFAM" id="SSF55874">
    <property type="entry name" value="ATPase domain of HSP90 chaperone/DNA topoisomerase II/histidine kinase"/>
    <property type="match status" value="1"/>
</dbReference>
<keyword evidence="4" id="KW-1003">Cell membrane</keyword>
<dbReference type="Gene3D" id="1.10.287.130">
    <property type="match status" value="1"/>
</dbReference>
<evidence type="ECO:0000256" key="1">
    <source>
        <dbReference type="ARBA" id="ARBA00000085"/>
    </source>
</evidence>
<sequence>MITTDESKLEFYTLLSRDVSLFDFMQTAGLQGLIYGDPAQPALNYVSPAFWAALGYERPQPLFPDWTTLLRSQPPAADASQSPLPYCFTGSAGSTVWLCGRLRLLTAPDGSARQLLVFTNVADSELPDAVQADDEAAASSSLLQTFTGNPLLQSILDSLPIHVYIKDTKSRKLFANRAEYTYMGADSAESILGKSDYELFPVESARQSILEDQHVMNTGEPMLAQETINTRRDDDPCWFLSSKIPLYDAQGTASGLLGISLDITSRKQAELELQRTKEMLERTNQVARVGGWEVNLVEETIYFSPITREIHEVPDDYIPVLDKAIAFYKEGGSREAITQAVDICIREGTPYALDLQIITYTGREIWVRAIGQGEFVDGQCVRLVGTFQDIDEQKRTQQLAHSAALMLRKLSDRVPGCLYQFQSFKDGHVNFPYLSTGATDLFDLPAPADETDSCAELILGRIHPDDLPMMMETVRNSRTSLANWNADFRVILPHKGERWLHADSVPELLPDSTLWHGYFQDITTRKQIEQELIRERQNAEEASRSKSEFLANMSHEIRTPLNGVIGFTDLLMRTKLDALQQEYMSTVNHSANSLLDVISDILDFSKIEAGKLDLAVEKSDIYDIGSQVADMIKYQAHQKGLEMLLNIAPDVPRYIWADPVRLRQILVNLLGNAVKFTQQGEIELRIETIPTAQPDQMAFRFLVHDSGIGIAPQNQQKIFNAFSQADSSTTRRFGGTGLGLTISNKLLALMGSQLQLKSEENQGSTFFFDVSFRAEPGEPLDYEVITGISRVLIVDDNATNRLIVQNMLTLKQIESIQAINGLDALDKLTNGPAFDLVLMDYHMPYMDGIETIRKIRRTLNFSPEQLPILLLGSSADDAYVEAACNTLSVQQHLMKPIKIQQFFQALAKVHQPQSKPVVLSEPVAQPSLTVTGQTVLIVEDNPVNMLLASAILRNVSPNINLLTAKNGLEGVNVFVQSQPDLILMDIQMPEMNGYEATAAIRALDTGQTVPIIALTAGIMKSERERCLNAGMNDYITKPVVKNTIARILQQWLPQTDSVEEAPAVPAPSPVLLPMRAHFDEEELRIRVGGDKEFMDELLSEVNGYLSGFPAELHHYRTSRNWVEVKAIAHKLKGSALNLSFGILATLASEVEQLAGLDETRLIELESQLKTEIALIQTLI</sequence>
<evidence type="ECO:0000256" key="13">
    <source>
        <dbReference type="ARBA" id="ARBA00023136"/>
    </source>
</evidence>
<dbReference type="SUPFAM" id="SSF47384">
    <property type="entry name" value="Homodimeric domain of signal transducing histidine kinase"/>
    <property type="match status" value="1"/>
</dbReference>
<name>A0A7L5DRK4_9BACT</name>
<keyword evidence="11" id="KW-1133">Transmembrane helix</keyword>
<evidence type="ECO:0000256" key="3">
    <source>
        <dbReference type="ARBA" id="ARBA00012438"/>
    </source>
</evidence>
<dbReference type="GO" id="GO:0005886">
    <property type="term" value="C:plasma membrane"/>
    <property type="evidence" value="ECO:0007669"/>
    <property type="project" value="UniProtKB-SubCell"/>
</dbReference>
<dbReference type="Pfam" id="PF00072">
    <property type="entry name" value="Response_reg"/>
    <property type="match status" value="2"/>
</dbReference>
<dbReference type="RefSeq" id="WP_169552040.1">
    <property type="nucleotide sequence ID" value="NZ_CP051677.1"/>
</dbReference>
<dbReference type="SMART" id="SM00387">
    <property type="entry name" value="HATPase_c"/>
    <property type="match status" value="1"/>
</dbReference>
<dbReference type="Proteomes" id="UP000501128">
    <property type="component" value="Chromosome"/>
</dbReference>
<gene>
    <name evidence="20" type="ORF">HH216_17930</name>
</gene>
<evidence type="ECO:0000256" key="10">
    <source>
        <dbReference type="ARBA" id="ARBA00022840"/>
    </source>
</evidence>
<dbReference type="InterPro" id="IPR001610">
    <property type="entry name" value="PAC"/>
</dbReference>
<proteinExistence type="predicted"/>
<evidence type="ECO:0000259" key="18">
    <source>
        <dbReference type="PROSITE" id="PS50113"/>
    </source>
</evidence>
<organism evidence="20 21">
    <name type="scientific">Spirosoma rhododendri</name>
    <dbReference type="NCBI Taxonomy" id="2728024"/>
    <lineage>
        <taxon>Bacteria</taxon>
        <taxon>Pseudomonadati</taxon>
        <taxon>Bacteroidota</taxon>
        <taxon>Cytophagia</taxon>
        <taxon>Cytophagales</taxon>
        <taxon>Cytophagaceae</taxon>
        <taxon>Spirosoma</taxon>
    </lineage>
</organism>
<dbReference type="InterPro" id="IPR036097">
    <property type="entry name" value="HisK_dim/P_sf"/>
</dbReference>
<dbReference type="Pfam" id="PF02518">
    <property type="entry name" value="HATPase_c"/>
    <property type="match status" value="1"/>
</dbReference>
<dbReference type="InterPro" id="IPR008207">
    <property type="entry name" value="Sig_transdc_His_kin_Hpt_dom"/>
</dbReference>
<dbReference type="InterPro" id="IPR000700">
    <property type="entry name" value="PAS-assoc_C"/>
</dbReference>
<keyword evidence="10" id="KW-0067">ATP-binding</keyword>
<protein>
    <recommendedName>
        <fullName evidence="3">histidine kinase</fullName>
        <ecNumber evidence="3">2.7.13.3</ecNumber>
    </recommendedName>
</protein>